<reference evidence="1 2" key="1">
    <citation type="journal article" date="2019" name="Environ. Microbiol.">
        <title>Genomics insights into ecotype formation of ammonia-oxidizing archaea in the deep ocean.</title>
        <authorList>
            <person name="Wang Y."/>
            <person name="Huang J.M."/>
            <person name="Cui G.J."/>
            <person name="Nunoura T."/>
            <person name="Takaki Y."/>
            <person name="Li W.L."/>
            <person name="Li J."/>
            <person name="Gao Z.M."/>
            <person name="Takai K."/>
            <person name="Zhang A.Q."/>
            <person name="Stepanauskas R."/>
        </authorList>
    </citation>
    <scope>NUCLEOTIDE SEQUENCE [LARGE SCALE GENOMIC DNA]</scope>
    <source>
        <strain evidence="1 2">N8</strain>
    </source>
</reference>
<dbReference type="AlphaFoldDB" id="A0A7K4NLD1"/>
<dbReference type="EMBL" id="JACAST010000007">
    <property type="protein sequence ID" value="NWK01963.1"/>
    <property type="molecule type" value="Genomic_DNA"/>
</dbReference>
<sequence>MGRRAREERREEREDKVAKQVKVKRKNNLKAAGILVLIAIIVGYTGYVFVNSDSNVPGSPPNAGRLGDEHEHASLLVRIFGDKFNFGGPSYQIKNSWIHFEDSDGSTIHRHSSGVTLGFLFDTLNIVVGWESIGYNEPFDSSKPVDPCFIFPDGRQFCTNEDYSLKFYINHELVKDIYNYVIEEGDRILITYGSETSEQIEEQLRELDSQILKG</sequence>
<gene>
    <name evidence="1" type="ORF">HX804_01455</name>
</gene>
<dbReference type="GO" id="GO:0016853">
    <property type="term" value="F:isomerase activity"/>
    <property type="evidence" value="ECO:0007669"/>
    <property type="project" value="UniProtKB-KW"/>
</dbReference>
<organism evidence="1 2">
    <name type="scientific">Marine Group I thaumarchaeote</name>
    <dbReference type="NCBI Taxonomy" id="2511932"/>
    <lineage>
        <taxon>Archaea</taxon>
        <taxon>Nitrososphaerota</taxon>
        <taxon>Marine Group I</taxon>
    </lineage>
</organism>
<accession>A0A7K4NLD1</accession>
<evidence type="ECO:0000313" key="1">
    <source>
        <dbReference type="EMBL" id="NWK01963.1"/>
    </source>
</evidence>
<protein>
    <submittedName>
        <fullName evidence="1">Protein-disulfide isomerase</fullName>
    </submittedName>
</protein>
<comment type="caution">
    <text evidence="1">The sequence shown here is derived from an EMBL/GenBank/DDBJ whole genome shotgun (WGS) entry which is preliminary data.</text>
</comment>
<keyword evidence="1" id="KW-0413">Isomerase</keyword>
<dbReference type="Proteomes" id="UP000529843">
    <property type="component" value="Unassembled WGS sequence"/>
</dbReference>
<proteinExistence type="predicted"/>
<name>A0A7K4NLD1_9ARCH</name>
<evidence type="ECO:0000313" key="2">
    <source>
        <dbReference type="Proteomes" id="UP000529843"/>
    </source>
</evidence>